<dbReference type="GO" id="GO:0031222">
    <property type="term" value="P:arabinan catabolic process"/>
    <property type="evidence" value="ECO:0007669"/>
    <property type="project" value="UniProtKB-UniPathway"/>
</dbReference>
<dbReference type="GO" id="GO:0046556">
    <property type="term" value="F:alpha-L-arabinofuranosidase activity"/>
    <property type="evidence" value="ECO:0007669"/>
    <property type="project" value="UniProtKB-EC"/>
</dbReference>
<keyword evidence="7" id="KW-0325">Glycoprotein</keyword>
<evidence type="ECO:0000256" key="2">
    <source>
        <dbReference type="ARBA" id="ARBA00004834"/>
    </source>
</evidence>
<dbReference type="Gene3D" id="3.20.20.80">
    <property type="entry name" value="Glycosidases"/>
    <property type="match status" value="1"/>
</dbReference>
<dbReference type="Proteomes" id="UP000053317">
    <property type="component" value="Unassembled WGS sequence"/>
</dbReference>
<feature type="domain" description="Alpha-L-arabinofuranosidase C-terminal" evidence="9">
    <location>
        <begin position="444"/>
        <end position="643"/>
    </location>
</feature>
<dbReference type="PANTHER" id="PTHR31776">
    <property type="entry name" value="ALPHA-L-ARABINOFURANOSIDASE 1"/>
    <property type="match status" value="1"/>
</dbReference>
<dbReference type="AlphaFoldDB" id="A0A0G2GIU3"/>
<keyword evidence="5 8" id="KW-0732">Signal</keyword>
<dbReference type="SUPFAM" id="SSF51445">
    <property type="entry name" value="(Trans)glycosidases"/>
    <property type="match status" value="1"/>
</dbReference>
<keyword evidence="11" id="KW-1185">Reference proteome</keyword>
<evidence type="ECO:0000256" key="1">
    <source>
        <dbReference type="ARBA" id="ARBA00001462"/>
    </source>
</evidence>
<evidence type="ECO:0000256" key="5">
    <source>
        <dbReference type="ARBA" id="ARBA00022729"/>
    </source>
</evidence>
<dbReference type="InterPro" id="IPR017853">
    <property type="entry name" value="GH"/>
</dbReference>
<proteinExistence type="inferred from homology"/>
<dbReference type="OrthoDB" id="406864at2759"/>
<feature type="signal peptide" evidence="8">
    <location>
        <begin position="1"/>
        <end position="19"/>
    </location>
</feature>
<dbReference type="GO" id="GO:0046373">
    <property type="term" value="P:L-arabinose metabolic process"/>
    <property type="evidence" value="ECO:0007669"/>
    <property type="project" value="InterPro"/>
</dbReference>
<dbReference type="Pfam" id="PF06964">
    <property type="entry name" value="Alpha-L-AF_C"/>
    <property type="match status" value="1"/>
</dbReference>
<comment type="catalytic activity">
    <reaction evidence="1">
        <text>Hydrolysis of terminal non-reducing alpha-L-arabinofuranoside residues in alpha-L-arabinosides.</text>
        <dbReference type="EC" id="3.2.1.55"/>
    </reaction>
</comment>
<accession>A0A0G2GIU3</accession>
<comment type="pathway">
    <text evidence="2">Glycan metabolism; L-arabinan degradation.</text>
</comment>
<dbReference type="InterPro" id="IPR051563">
    <property type="entry name" value="Glycosyl_Hydrolase_51"/>
</dbReference>
<dbReference type="PANTHER" id="PTHR31776:SF0">
    <property type="entry name" value="ALPHA-L-ARABINOFURANOSIDASE 1"/>
    <property type="match status" value="1"/>
</dbReference>
<dbReference type="InterPro" id="IPR055235">
    <property type="entry name" value="ASD1_cat"/>
</dbReference>
<gene>
    <name evidence="10" type="ORF">UCRPC4_g02916</name>
</gene>
<organism evidence="10 11">
    <name type="scientific">Phaeomoniella chlamydospora</name>
    <name type="common">Phaeoacremonium chlamydosporum</name>
    <dbReference type="NCBI Taxonomy" id="158046"/>
    <lineage>
        <taxon>Eukaryota</taxon>
        <taxon>Fungi</taxon>
        <taxon>Dikarya</taxon>
        <taxon>Ascomycota</taxon>
        <taxon>Pezizomycotina</taxon>
        <taxon>Eurotiomycetes</taxon>
        <taxon>Chaetothyriomycetidae</taxon>
        <taxon>Phaeomoniellales</taxon>
        <taxon>Phaeomoniellaceae</taxon>
        <taxon>Phaeomoniella</taxon>
    </lineage>
</organism>
<dbReference type="SMART" id="SM00813">
    <property type="entry name" value="Alpha-L-AF_C"/>
    <property type="match status" value="1"/>
</dbReference>
<feature type="chain" id="PRO_5002544922" description="non-reducing end alpha-L-arabinofuranosidase" evidence="8">
    <location>
        <begin position="20"/>
        <end position="650"/>
    </location>
</feature>
<comment type="caution">
    <text evidence="10">The sequence shown here is derived from an EMBL/GenBank/DDBJ whole genome shotgun (WGS) entry which is preliminary data.</text>
</comment>
<evidence type="ECO:0000256" key="3">
    <source>
        <dbReference type="ARBA" id="ARBA00007186"/>
    </source>
</evidence>
<dbReference type="InterPro" id="IPR010720">
    <property type="entry name" value="Alpha-L-AF_C"/>
</dbReference>
<evidence type="ECO:0000256" key="4">
    <source>
        <dbReference type="ARBA" id="ARBA00012670"/>
    </source>
</evidence>
<comment type="similarity">
    <text evidence="3">Belongs to the glycosyl hydrolase 51 family.</text>
</comment>
<evidence type="ECO:0000259" key="9">
    <source>
        <dbReference type="SMART" id="SM00813"/>
    </source>
</evidence>
<keyword evidence="6" id="KW-0378">Hydrolase</keyword>
<dbReference type="Pfam" id="PF22848">
    <property type="entry name" value="ASD1_dom"/>
    <property type="match status" value="1"/>
</dbReference>
<evidence type="ECO:0000313" key="10">
    <source>
        <dbReference type="EMBL" id="KKY23468.1"/>
    </source>
</evidence>
<evidence type="ECO:0000256" key="8">
    <source>
        <dbReference type="SAM" id="SignalP"/>
    </source>
</evidence>
<evidence type="ECO:0000256" key="6">
    <source>
        <dbReference type="ARBA" id="ARBA00022801"/>
    </source>
</evidence>
<protein>
    <recommendedName>
        <fullName evidence="4">non-reducing end alpha-L-arabinofuranosidase</fullName>
        <ecNumber evidence="4">3.2.1.55</ecNumber>
    </recommendedName>
</protein>
<dbReference type="EC" id="3.2.1.55" evidence="4"/>
<dbReference type="EMBL" id="LCWF01000067">
    <property type="protein sequence ID" value="KKY23468.1"/>
    <property type="molecule type" value="Genomic_DNA"/>
</dbReference>
<name>A0A0G2GIU3_PHACM</name>
<sequence>MLLASFSVVLGSLLGAATATTVSLSVGSSGGSAVSPLQYGLMFEDINHSGDGGIYAELVQNRAFQGATTVSPFTAVGSATLSLTNTTVPLSSALPQSMEVTSTGKNGTVGFANSGWWGIEVKPQTYTGTFYVYGAYSGGFTAALVSDTNGQTFATANINKSSVANAWTQFNYTLTPTDTAPDVNNSLQITFDASKASGSLNFNFISLFPPTYKDRPNGMRIDLMEALAGLNPSFLRMPGGNNLEGNPTDGSIRWTWNATIGPLIDRPGRLGDWGYENTDGLGLVEYLYWCIDLGMEPILAVWDGLYLDGTIIPESEIDIYVQDALNELEFIMGDSSTTYGALRVSLGYGSEPIYNIKYVEVGNEDDIVSTESLETYQQYRWDAFYDAIHAAYPDIIVIASTIEVTYPSGNTSYGDYHLYTRPDDFVNNFDQFDNSSTVHKTLIGEYASVQPNLQGETGTDWSTGRMPYPFWVGTVAESIYLLGAERNAAAILGASYAPTLQNLDSYEWTPDLISFDADTDDTTLSTSWHMISLFSNTRIAEVLPTSSTSYNTSYGPAYWVAGTSASSSGSYVFKTSVYNSTGDVNYSVSFPSTSSGATANLTVLTAPDPYSENTVGTNVVITTSNTVTASGNGSFAFSVPNYGIALLVVE</sequence>
<evidence type="ECO:0000256" key="7">
    <source>
        <dbReference type="ARBA" id="ARBA00023180"/>
    </source>
</evidence>
<evidence type="ECO:0000313" key="11">
    <source>
        <dbReference type="Proteomes" id="UP000053317"/>
    </source>
</evidence>
<dbReference type="UniPathway" id="UPA00667"/>
<reference evidence="10 11" key="1">
    <citation type="submission" date="2015-05" db="EMBL/GenBank/DDBJ databases">
        <title>Distinctive expansion of gene families associated with plant cell wall degradation and secondary metabolism in the genomes of grapevine trunk pathogens.</title>
        <authorList>
            <person name="Lawrence D.P."/>
            <person name="Travadon R."/>
            <person name="Rolshausen P.E."/>
            <person name="Baumgartner K."/>
        </authorList>
    </citation>
    <scope>NUCLEOTIDE SEQUENCE [LARGE SCALE GENOMIC DNA]</scope>
    <source>
        <strain evidence="10">UCRPC4</strain>
    </source>
</reference>
<reference evidence="10 11" key="2">
    <citation type="submission" date="2015-05" db="EMBL/GenBank/DDBJ databases">
        <authorList>
            <person name="Morales-Cruz A."/>
            <person name="Amrine K.C."/>
            <person name="Cantu D."/>
        </authorList>
    </citation>
    <scope>NUCLEOTIDE SEQUENCE [LARGE SCALE GENOMIC DNA]</scope>
    <source>
        <strain evidence="10">UCRPC4</strain>
    </source>
</reference>